<sequence>MVPKSAYPPTHPHPALTHALPPSAAQIALAAYLAKSQTNPHLHPDALLSTSGITYSAQSGPTGGLALHHLKRIVAGLRGENLIAESADELAQFGGAEADTLPAGDDARVDGVIDGHAINTPRKGVLKRRRDTEDEVAQWAAAAQSSEAAGFGFGEVDAAQDDWQDQEAYEHAQRPLTGDVGERTAAHVVRQNGAPPAITHVEDEERYGGGEGGAALTEADKAARRAAKKAKRKGLKFEAIEQKLGRSAAG</sequence>
<organism evidence="1 2">
    <name type="scientific">Oleoguttula mirabilis</name>
    <dbReference type="NCBI Taxonomy" id="1507867"/>
    <lineage>
        <taxon>Eukaryota</taxon>
        <taxon>Fungi</taxon>
        <taxon>Dikarya</taxon>
        <taxon>Ascomycota</taxon>
        <taxon>Pezizomycotina</taxon>
        <taxon>Dothideomycetes</taxon>
        <taxon>Dothideomycetidae</taxon>
        <taxon>Mycosphaerellales</taxon>
        <taxon>Teratosphaeriaceae</taxon>
        <taxon>Oleoguttula</taxon>
    </lineage>
</organism>
<keyword evidence="2" id="KW-1185">Reference proteome</keyword>
<proteinExistence type="predicted"/>
<name>A0AAV9J5Z3_9PEZI</name>
<gene>
    <name evidence="1" type="ORF">LTR36_009611</name>
</gene>
<dbReference type="EMBL" id="JAVFHQ010000070">
    <property type="protein sequence ID" value="KAK4540299.1"/>
    <property type="molecule type" value="Genomic_DNA"/>
</dbReference>
<evidence type="ECO:0000313" key="1">
    <source>
        <dbReference type="EMBL" id="KAK4540299.1"/>
    </source>
</evidence>
<evidence type="ECO:0000313" key="2">
    <source>
        <dbReference type="Proteomes" id="UP001324427"/>
    </source>
</evidence>
<comment type="caution">
    <text evidence="1">The sequence shown here is derived from an EMBL/GenBank/DDBJ whole genome shotgun (WGS) entry which is preliminary data.</text>
</comment>
<dbReference type="AlphaFoldDB" id="A0AAV9J5Z3"/>
<dbReference type="Proteomes" id="UP001324427">
    <property type="component" value="Unassembled WGS sequence"/>
</dbReference>
<reference evidence="1 2" key="1">
    <citation type="submission" date="2021-11" db="EMBL/GenBank/DDBJ databases">
        <title>Black yeast isolated from Biological Soil Crust.</title>
        <authorList>
            <person name="Kurbessoian T."/>
        </authorList>
    </citation>
    <scope>NUCLEOTIDE SEQUENCE [LARGE SCALE GENOMIC DNA]</scope>
    <source>
        <strain evidence="1 2">CCFEE 5522</strain>
    </source>
</reference>
<protein>
    <submittedName>
        <fullName evidence="1">Uncharacterized protein</fullName>
    </submittedName>
</protein>
<accession>A0AAV9J5Z3</accession>